<dbReference type="SUPFAM" id="SSF55931">
    <property type="entry name" value="Glutamine synthetase/guanido kinase"/>
    <property type="match status" value="1"/>
</dbReference>
<dbReference type="InterPro" id="IPR011793">
    <property type="entry name" value="YbdK"/>
</dbReference>
<dbReference type="Proteomes" id="UP000187151">
    <property type="component" value="Unassembled WGS sequence"/>
</dbReference>
<dbReference type="EMBL" id="MQUR01000006">
    <property type="protein sequence ID" value="OLZ72357.1"/>
    <property type="molecule type" value="Genomic_DNA"/>
</dbReference>
<keyword evidence="1 5" id="KW-0436">Ligase</keyword>
<dbReference type="PANTHER" id="PTHR36510:SF1">
    <property type="entry name" value="GLUTAMATE--CYSTEINE LIGASE 2-RELATED"/>
    <property type="match status" value="1"/>
</dbReference>
<dbReference type="InterPro" id="IPR050141">
    <property type="entry name" value="GCL_type2/YbdK_subfam"/>
</dbReference>
<dbReference type="RefSeq" id="WP_076043307.1">
    <property type="nucleotide sequence ID" value="NZ_JBHYUY010000070.1"/>
</dbReference>
<name>A0ABX3G896_9ACTN</name>
<evidence type="ECO:0000256" key="4">
    <source>
        <dbReference type="ARBA" id="ARBA00048819"/>
    </source>
</evidence>
<protein>
    <recommendedName>
        <fullName evidence="5">Putative glutamate--cysteine ligase 2</fullName>
        <ecNumber evidence="5">6.3.2.2</ecNumber>
    </recommendedName>
    <alternativeName>
        <fullName evidence="5">Gamma-glutamylcysteine synthetase 2</fullName>
        <shortName evidence="5">GCS 2</shortName>
        <shortName evidence="5">Gamma-GCS 2</shortName>
    </alternativeName>
</protein>
<evidence type="ECO:0000256" key="3">
    <source>
        <dbReference type="ARBA" id="ARBA00022840"/>
    </source>
</evidence>
<evidence type="ECO:0000256" key="2">
    <source>
        <dbReference type="ARBA" id="ARBA00022741"/>
    </source>
</evidence>
<sequence length="396" mass="42033">MSLAVSTSAPRHGSRTPAPSGAGGSRSASATVPTMGVEEEFLLVDRRSRAPVGRAAGVIEAASGRLGPLVQPEFFTAQVESCTSPTSSTAVLRAELAWLRAELVRAAEAQDCLLVATGTPVIPPERPLAITPDERYGRMAVRFASAVAGYDQPVCGCHVHIGVSSRAQALDLANRLRPWLPTLQALSANSPFDRGRDTGHASWRAVEHARWPTVGPAPFLDEASYERIANDLVSCGALLDRRMIYWYARPSEHVPTLEIRVADVNARLDTVVLLAALVRGLAGVLLPERDEGRPPPFLECGRLREAHRLAALHGLCGGEGLDPVGGAHVPVWHMLDRLRERAAPGLDAAGDLPLVDTLLDRLRAEGGGAARQRAAHGRRGRLADVVDGLAATTAAG</sequence>
<evidence type="ECO:0000313" key="8">
    <source>
        <dbReference type="Proteomes" id="UP000187151"/>
    </source>
</evidence>
<keyword evidence="3 5" id="KW-0067">ATP-binding</keyword>
<evidence type="ECO:0000256" key="6">
    <source>
        <dbReference type="SAM" id="MobiDB-lite"/>
    </source>
</evidence>
<evidence type="ECO:0000256" key="1">
    <source>
        <dbReference type="ARBA" id="ARBA00022598"/>
    </source>
</evidence>
<gene>
    <name evidence="7" type="ORF">AVW11_04475</name>
</gene>
<dbReference type="Gene3D" id="3.30.590.20">
    <property type="match status" value="1"/>
</dbReference>
<evidence type="ECO:0000313" key="7">
    <source>
        <dbReference type="EMBL" id="OLZ72357.1"/>
    </source>
</evidence>
<proteinExistence type="inferred from homology"/>
<keyword evidence="8" id="KW-1185">Reference proteome</keyword>
<organism evidence="7 8">
    <name type="scientific">Streptomyces amritsarensis</name>
    <dbReference type="NCBI Taxonomy" id="681158"/>
    <lineage>
        <taxon>Bacteria</taxon>
        <taxon>Bacillati</taxon>
        <taxon>Actinomycetota</taxon>
        <taxon>Actinomycetes</taxon>
        <taxon>Kitasatosporales</taxon>
        <taxon>Streptomycetaceae</taxon>
        <taxon>Streptomyces</taxon>
    </lineage>
</organism>
<dbReference type="NCBIfam" id="NF010041">
    <property type="entry name" value="PRK13517.1-1"/>
    <property type="match status" value="1"/>
</dbReference>
<dbReference type="HAMAP" id="MF_01609">
    <property type="entry name" value="Glu_cys_ligase_2"/>
    <property type="match status" value="1"/>
</dbReference>
<evidence type="ECO:0000256" key="5">
    <source>
        <dbReference type="HAMAP-Rule" id="MF_01609"/>
    </source>
</evidence>
<feature type="compositionally biased region" description="Low complexity" evidence="6">
    <location>
        <begin position="17"/>
        <end position="30"/>
    </location>
</feature>
<comment type="caution">
    <text evidence="7">The sequence shown here is derived from an EMBL/GenBank/DDBJ whole genome shotgun (WGS) entry which is preliminary data.</text>
</comment>
<accession>A0ABX3G896</accession>
<dbReference type="EC" id="6.3.2.2" evidence="5"/>
<dbReference type="NCBIfam" id="TIGR02050">
    <property type="entry name" value="gshA_cyan_rel"/>
    <property type="match status" value="1"/>
</dbReference>
<keyword evidence="2 5" id="KW-0547">Nucleotide-binding</keyword>
<dbReference type="Pfam" id="PF04107">
    <property type="entry name" value="GCS2"/>
    <property type="match status" value="1"/>
</dbReference>
<comment type="similarity">
    <text evidence="5">Belongs to the glutamate--cysteine ligase type 2 family. YbdK subfamily.</text>
</comment>
<comment type="catalytic activity">
    <reaction evidence="4 5">
        <text>L-cysteine + L-glutamate + ATP = gamma-L-glutamyl-L-cysteine + ADP + phosphate + H(+)</text>
        <dbReference type="Rhea" id="RHEA:13285"/>
        <dbReference type="ChEBI" id="CHEBI:15378"/>
        <dbReference type="ChEBI" id="CHEBI:29985"/>
        <dbReference type="ChEBI" id="CHEBI:30616"/>
        <dbReference type="ChEBI" id="CHEBI:35235"/>
        <dbReference type="ChEBI" id="CHEBI:43474"/>
        <dbReference type="ChEBI" id="CHEBI:58173"/>
        <dbReference type="ChEBI" id="CHEBI:456216"/>
        <dbReference type="EC" id="6.3.2.2"/>
    </reaction>
</comment>
<dbReference type="PANTHER" id="PTHR36510">
    <property type="entry name" value="GLUTAMATE--CYSTEINE LIGASE 2-RELATED"/>
    <property type="match status" value="1"/>
</dbReference>
<feature type="region of interest" description="Disordered" evidence="6">
    <location>
        <begin position="1"/>
        <end position="32"/>
    </location>
</feature>
<comment type="function">
    <text evidence="5">ATP-dependent carboxylate-amine ligase which exhibits weak glutamate--cysteine ligase activity.</text>
</comment>
<reference evidence="7 8" key="1">
    <citation type="submission" date="2016-01" db="EMBL/GenBank/DDBJ databases">
        <title>Streptomyces amritsarensis strain MTCC 11845 genome sequencing and assembly.</title>
        <authorList>
            <person name="Sharma D."/>
            <person name="Nair G.R."/>
            <person name="Kaur G."/>
            <person name="Manhas R.K."/>
            <person name="Mayilraj S."/>
        </authorList>
    </citation>
    <scope>NUCLEOTIDE SEQUENCE [LARGE SCALE GENOMIC DNA]</scope>
    <source>
        <strain evidence="7 8">MTCC 11845</strain>
    </source>
</reference>
<dbReference type="InterPro" id="IPR014746">
    <property type="entry name" value="Gln_synth/guanido_kin_cat_dom"/>
</dbReference>
<dbReference type="InterPro" id="IPR006336">
    <property type="entry name" value="GCS2"/>
</dbReference>